<reference evidence="3" key="1">
    <citation type="submission" date="2023-04" db="EMBL/GenBank/DDBJ databases">
        <title>Phytophthora fragariaefolia NBRC 109709.</title>
        <authorList>
            <person name="Ichikawa N."/>
            <person name="Sato H."/>
            <person name="Tonouchi N."/>
        </authorList>
    </citation>
    <scope>NUCLEOTIDE SEQUENCE</scope>
    <source>
        <strain evidence="3">NBRC 109709</strain>
    </source>
</reference>
<dbReference type="AlphaFoldDB" id="A0A9W7CTB7"/>
<comment type="caution">
    <text evidence="3">The sequence shown here is derived from an EMBL/GenBank/DDBJ whole genome shotgun (WGS) entry which is preliminary data.</text>
</comment>
<sequence length="704" mass="77995">MSQASGSTQYGTAKSSAWGDSPAFSTRSKEVKKLRRKVSKIRISAADAVIPTDAANERRAVDAPDTKSSVGAESAASGSQERQVETGSQTRLKKKKRVTRSVSITSDETGAEFLDTPTKASHPPKRFRKYSRDLGSGKKAKKKESSDATAFSLEGAESERVKKEATNASKDNPVAGLTPRRRTSVTVTLPLRRSRRLQHITAESPKPAALVTLQSVTSGSTDAQMLAKQSTDILPIASSQGPGAECTQAPDVPVDLVSSYCDTLLATDTISGCFFALSLNALRNAQLPLGSTSMSSESNPLGSVVSIYFGIAECEGLAQRSFPSKTPKTPKLVSSKSPKSPNTEVPRVRRRISLKDIRKTKQTKKSVRFRTFDLSCLNLQYVEDEQVAIMVDKILTRYGAIMDHVETMIKTESNPSTRQVLRELVRVMASPSELYNINQSGGGDVVESSKQLYSRAYGGRDPYSQHEIRICGEYFARQFTNLLAPRSPSSTPQFLQGVFSSLASSSIRFKLRVLFIESEDFGENLNADSQPLLDDGGRPFPTMAPYEHQDLGAAIHWALQESILYWSLVQPLFEILGKLEGLACNDFDGESPLKKYLEKSAPEDLDHMEKYVLARRFLRYHLTKSWRRRLKDTDAHKIWTTIEEGCMIAKRFNFEDEAHLYPLASVEDFVAKLAQEEAKLQQMEETLQAFYEQKYGKEELALCG</sequence>
<proteinExistence type="predicted"/>
<gene>
    <name evidence="3" type="ORF">Pfra01_001270300</name>
</gene>
<protein>
    <submittedName>
        <fullName evidence="3">Unnamed protein product</fullName>
    </submittedName>
</protein>
<evidence type="ECO:0000313" key="4">
    <source>
        <dbReference type="Proteomes" id="UP001165121"/>
    </source>
</evidence>
<feature type="compositionally biased region" description="Basic residues" evidence="2">
    <location>
        <begin position="30"/>
        <end position="40"/>
    </location>
</feature>
<feature type="compositionally biased region" description="Basic and acidic residues" evidence="2">
    <location>
        <begin position="55"/>
        <end position="65"/>
    </location>
</feature>
<dbReference type="EMBL" id="BSXT01001290">
    <property type="protein sequence ID" value="GMF40875.1"/>
    <property type="molecule type" value="Genomic_DNA"/>
</dbReference>
<evidence type="ECO:0000313" key="3">
    <source>
        <dbReference type="EMBL" id="GMF40875.1"/>
    </source>
</evidence>
<keyword evidence="1" id="KW-0175">Coiled coil</keyword>
<accession>A0A9W7CTB7</accession>
<keyword evidence="4" id="KW-1185">Reference proteome</keyword>
<evidence type="ECO:0000256" key="2">
    <source>
        <dbReference type="SAM" id="MobiDB-lite"/>
    </source>
</evidence>
<dbReference type="OrthoDB" id="79588at2759"/>
<feature type="region of interest" description="Disordered" evidence="2">
    <location>
        <begin position="320"/>
        <end position="349"/>
    </location>
</feature>
<evidence type="ECO:0000256" key="1">
    <source>
        <dbReference type="SAM" id="Coils"/>
    </source>
</evidence>
<dbReference type="Proteomes" id="UP001165121">
    <property type="component" value="Unassembled WGS sequence"/>
</dbReference>
<feature type="compositionally biased region" description="Low complexity" evidence="2">
    <location>
        <begin position="68"/>
        <end position="79"/>
    </location>
</feature>
<organism evidence="3 4">
    <name type="scientific">Phytophthora fragariaefolia</name>
    <dbReference type="NCBI Taxonomy" id="1490495"/>
    <lineage>
        <taxon>Eukaryota</taxon>
        <taxon>Sar</taxon>
        <taxon>Stramenopiles</taxon>
        <taxon>Oomycota</taxon>
        <taxon>Peronosporomycetes</taxon>
        <taxon>Peronosporales</taxon>
        <taxon>Peronosporaceae</taxon>
        <taxon>Phytophthora</taxon>
    </lineage>
</organism>
<feature type="coiled-coil region" evidence="1">
    <location>
        <begin position="666"/>
        <end position="693"/>
    </location>
</feature>
<feature type="compositionally biased region" description="Polar residues" evidence="2">
    <location>
        <begin position="1"/>
        <end position="15"/>
    </location>
</feature>
<feature type="region of interest" description="Disordered" evidence="2">
    <location>
        <begin position="1"/>
        <end position="183"/>
    </location>
</feature>
<feature type="compositionally biased region" description="Low complexity" evidence="2">
    <location>
        <begin position="323"/>
        <end position="341"/>
    </location>
</feature>
<name>A0A9W7CTB7_9STRA</name>